<dbReference type="RefSeq" id="XP_022309296.1">
    <property type="nucleotide sequence ID" value="XM_022453588.1"/>
</dbReference>
<keyword evidence="1" id="KW-0646">Protease inhibitor</keyword>
<dbReference type="SMART" id="SM00131">
    <property type="entry name" value="KU"/>
    <property type="match status" value="1"/>
</dbReference>
<keyword evidence="6" id="KW-1185">Reference proteome</keyword>
<evidence type="ECO:0000259" key="5">
    <source>
        <dbReference type="PROSITE" id="PS50279"/>
    </source>
</evidence>
<dbReference type="FunFam" id="4.10.410.10:FF:000015">
    <property type="entry name" value="WAP four-disulfide core domain 6A"/>
    <property type="match status" value="1"/>
</dbReference>
<keyword evidence="3" id="KW-1015">Disulfide bond</keyword>
<evidence type="ECO:0000313" key="7">
    <source>
        <dbReference type="RefSeq" id="XP_022309296.1"/>
    </source>
</evidence>
<dbReference type="GeneID" id="111115014"/>
<reference evidence="7" key="1">
    <citation type="submission" date="2025-08" db="UniProtKB">
        <authorList>
            <consortium name="RefSeq"/>
        </authorList>
    </citation>
    <scope>IDENTIFICATION</scope>
    <source>
        <tissue evidence="7">Whole sample</tissue>
    </source>
</reference>
<dbReference type="GO" id="GO:0004867">
    <property type="term" value="F:serine-type endopeptidase inhibitor activity"/>
    <property type="evidence" value="ECO:0007669"/>
    <property type="project" value="UniProtKB-KW"/>
</dbReference>
<dbReference type="PRINTS" id="PR00759">
    <property type="entry name" value="BASICPTASE"/>
</dbReference>
<dbReference type="InterPro" id="IPR002223">
    <property type="entry name" value="Kunitz_BPTI"/>
</dbReference>
<dbReference type="KEGG" id="cvn:111115014"/>
<name>A0A8B8C2R9_CRAVI</name>
<dbReference type="SUPFAM" id="SSF57362">
    <property type="entry name" value="BPTI-like"/>
    <property type="match status" value="1"/>
</dbReference>
<evidence type="ECO:0000256" key="1">
    <source>
        <dbReference type="ARBA" id="ARBA00022690"/>
    </source>
</evidence>
<dbReference type="InterPro" id="IPR020901">
    <property type="entry name" value="Prtase_inh_Kunz-CS"/>
</dbReference>
<gene>
    <name evidence="7" type="primary">LOC111115014</name>
</gene>
<proteinExistence type="predicted"/>
<evidence type="ECO:0000256" key="2">
    <source>
        <dbReference type="ARBA" id="ARBA00022900"/>
    </source>
</evidence>
<evidence type="ECO:0000256" key="4">
    <source>
        <dbReference type="SAM" id="SignalP"/>
    </source>
</evidence>
<dbReference type="PANTHER" id="PTHR46751">
    <property type="entry name" value="EPPIN"/>
    <property type="match status" value="1"/>
</dbReference>
<dbReference type="InterPro" id="IPR036880">
    <property type="entry name" value="Kunitz_BPTI_sf"/>
</dbReference>
<evidence type="ECO:0000256" key="3">
    <source>
        <dbReference type="ARBA" id="ARBA00023157"/>
    </source>
</evidence>
<evidence type="ECO:0000313" key="6">
    <source>
        <dbReference type="Proteomes" id="UP000694844"/>
    </source>
</evidence>
<dbReference type="PANTHER" id="PTHR46751:SF1">
    <property type="entry name" value="WAP FOUR-DISULFIDE CORE DOMAIN PROTEIN 6A"/>
    <property type="match status" value="1"/>
</dbReference>
<protein>
    <submittedName>
        <fullName evidence="7">U-actitoxin-Avd3h-like</fullName>
    </submittedName>
</protein>
<keyword evidence="2" id="KW-0722">Serine protease inhibitor</keyword>
<dbReference type="PROSITE" id="PS50279">
    <property type="entry name" value="BPTI_KUNITZ_2"/>
    <property type="match status" value="1"/>
</dbReference>
<dbReference type="Gene3D" id="4.10.410.10">
    <property type="entry name" value="Pancreatic trypsin inhibitor Kunitz domain"/>
    <property type="match status" value="1"/>
</dbReference>
<dbReference type="Proteomes" id="UP000694844">
    <property type="component" value="Chromosome 9"/>
</dbReference>
<keyword evidence="4" id="KW-0732">Signal</keyword>
<dbReference type="AlphaFoldDB" id="A0A8B8C2R9"/>
<dbReference type="PROSITE" id="PS00280">
    <property type="entry name" value="BPTI_KUNITZ_1"/>
    <property type="match status" value="1"/>
</dbReference>
<dbReference type="OrthoDB" id="4473401at2759"/>
<dbReference type="Pfam" id="PF00014">
    <property type="entry name" value="Kunitz_BPTI"/>
    <property type="match status" value="1"/>
</dbReference>
<sequence length="138" mass="15213">MTMNINLTACKVFLLFYVFKSVTSAVSSQCHLPEDSGPCDAYFPRWYYNTHSGLCEKFVYGGCRGNDNNFLTEQECLNACNNGCPNGQSNLVCKAPACQVTSCPNYPTAKCTEWCNSCVAVFTFNGNDVTNLCQTLGY</sequence>
<accession>A0A8B8C2R9</accession>
<organism evidence="6 7">
    <name type="scientific">Crassostrea virginica</name>
    <name type="common">Eastern oyster</name>
    <dbReference type="NCBI Taxonomy" id="6565"/>
    <lineage>
        <taxon>Eukaryota</taxon>
        <taxon>Metazoa</taxon>
        <taxon>Spiralia</taxon>
        <taxon>Lophotrochozoa</taxon>
        <taxon>Mollusca</taxon>
        <taxon>Bivalvia</taxon>
        <taxon>Autobranchia</taxon>
        <taxon>Pteriomorphia</taxon>
        <taxon>Ostreida</taxon>
        <taxon>Ostreoidea</taxon>
        <taxon>Ostreidae</taxon>
        <taxon>Crassostrea</taxon>
    </lineage>
</organism>
<dbReference type="InterPro" id="IPR051388">
    <property type="entry name" value="Serpin_venom_toxin"/>
</dbReference>
<feature type="domain" description="BPTI/Kunitz inhibitor" evidence="5">
    <location>
        <begin position="30"/>
        <end position="80"/>
    </location>
</feature>
<feature type="signal peptide" evidence="4">
    <location>
        <begin position="1"/>
        <end position="25"/>
    </location>
</feature>
<feature type="chain" id="PRO_5034146192" evidence="4">
    <location>
        <begin position="26"/>
        <end position="138"/>
    </location>
</feature>